<comment type="catalytic activity">
    <reaction evidence="1 6">
        <text>The enzyme specifically hydrolyzes (1-&gt;4)-beta-D-galactosidic linkages in type I arabinogalactans.</text>
        <dbReference type="EC" id="3.2.1.89"/>
    </reaction>
</comment>
<dbReference type="PANTHER" id="PTHR34983:SF1">
    <property type="entry name" value="ARABINOGALACTAN ENDO-BETA-1,4-GALACTANASE A"/>
    <property type="match status" value="1"/>
</dbReference>
<keyword evidence="9" id="KW-1185">Reference proteome</keyword>
<evidence type="ECO:0000313" key="8">
    <source>
        <dbReference type="EMBL" id="GLB67895.1"/>
    </source>
</evidence>
<evidence type="ECO:0000256" key="6">
    <source>
        <dbReference type="RuleBase" id="RU361192"/>
    </source>
</evidence>
<gene>
    <name evidence="8" type="ORF">AHIS1636_23350</name>
</gene>
<dbReference type="Proteomes" id="UP001209654">
    <property type="component" value="Unassembled WGS sequence"/>
</dbReference>
<evidence type="ECO:0000256" key="1">
    <source>
        <dbReference type="ARBA" id="ARBA00001695"/>
    </source>
</evidence>
<evidence type="ECO:0000256" key="2">
    <source>
        <dbReference type="ARBA" id="ARBA00010687"/>
    </source>
</evidence>
<keyword evidence="5 6" id="KW-0326">Glycosidase</keyword>
<dbReference type="RefSeq" id="WP_264796005.1">
    <property type="nucleotide sequence ID" value="NZ_BRVS01000009.1"/>
</dbReference>
<comment type="similarity">
    <text evidence="2 6">Belongs to the glycosyl hydrolase 53 family.</text>
</comment>
<comment type="caution">
    <text evidence="8">The sequence shown here is derived from an EMBL/GenBank/DDBJ whole genome shotgun (WGS) entry which is preliminary data.</text>
</comment>
<dbReference type="PANTHER" id="PTHR34983">
    <property type="entry name" value="ARABINOGALACTAN ENDO-BETA-1,4-GALACTANASE A"/>
    <property type="match status" value="1"/>
</dbReference>
<evidence type="ECO:0000256" key="7">
    <source>
        <dbReference type="SAM" id="Phobius"/>
    </source>
</evidence>
<accession>A0ABQ5MV73</accession>
<evidence type="ECO:0000256" key="4">
    <source>
        <dbReference type="ARBA" id="ARBA00022801"/>
    </source>
</evidence>
<dbReference type="EC" id="3.2.1.89" evidence="3 6"/>
<organism evidence="8 9">
    <name type="scientific">Arthrobacter mangrovi</name>
    <dbReference type="NCBI Taxonomy" id="2966350"/>
    <lineage>
        <taxon>Bacteria</taxon>
        <taxon>Bacillati</taxon>
        <taxon>Actinomycetota</taxon>
        <taxon>Actinomycetes</taxon>
        <taxon>Micrococcales</taxon>
        <taxon>Micrococcaceae</taxon>
        <taxon>Arthrobacter</taxon>
    </lineage>
</organism>
<dbReference type="SUPFAM" id="SSF51445">
    <property type="entry name" value="(Trans)glycosidases"/>
    <property type="match status" value="1"/>
</dbReference>
<dbReference type="Gene3D" id="3.20.20.80">
    <property type="entry name" value="Glycosidases"/>
    <property type="match status" value="1"/>
</dbReference>
<reference evidence="8 9" key="1">
    <citation type="journal article" date="2023" name="Int. J. Syst. Evol. Microbiol.">
        <title>Arthrobacter mangrovi sp. nov., an actinobacterium isolated from the rhizosphere of a mangrove.</title>
        <authorList>
            <person name="Hamada M."/>
            <person name="Saitou S."/>
            <person name="Enomoto N."/>
            <person name="Nanri K."/>
            <person name="Hidaka K."/>
            <person name="Miura T."/>
            <person name="Tamura T."/>
        </authorList>
    </citation>
    <scope>NUCLEOTIDE SEQUENCE [LARGE SCALE GENOMIC DNA]</scope>
    <source>
        <strain evidence="8 9">NBRC 112813</strain>
    </source>
</reference>
<keyword evidence="7" id="KW-0812">Transmembrane</keyword>
<evidence type="ECO:0000256" key="3">
    <source>
        <dbReference type="ARBA" id="ARBA00012556"/>
    </source>
</evidence>
<dbReference type="Pfam" id="PF07745">
    <property type="entry name" value="Glyco_hydro_53"/>
    <property type="match status" value="1"/>
</dbReference>
<proteinExistence type="inferred from homology"/>
<dbReference type="EMBL" id="BRVS01000009">
    <property type="protein sequence ID" value="GLB67895.1"/>
    <property type="molecule type" value="Genomic_DNA"/>
</dbReference>
<evidence type="ECO:0000256" key="5">
    <source>
        <dbReference type="ARBA" id="ARBA00023295"/>
    </source>
</evidence>
<keyword evidence="7" id="KW-1133">Transmembrane helix</keyword>
<dbReference type="InterPro" id="IPR011683">
    <property type="entry name" value="Glyco_hydro_53"/>
</dbReference>
<keyword evidence="7" id="KW-0472">Membrane</keyword>
<dbReference type="InterPro" id="IPR017853">
    <property type="entry name" value="GH"/>
</dbReference>
<evidence type="ECO:0000313" key="9">
    <source>
        <dbReference type="Proteomes" id="UP001209654"/>
    </source>
</evidence>
<name>A0ABQ5MV73_9MICC</name>
<protein>
    <recommendedName>
        <fullName evidence="3 6">Arabinogalactan endo-beta-1,4-galactanase</fullName>
        <ecNumber evidence="3 6">3.2.1.89</ecNumber>
    </recommendedName>
</protein>
<feature type="transmembrane region" description="Helical" evidence="7">
    <location>
        <begin position="21"/>
        <end position="40"/>
    </location>
</feature>
<keyword evidence="4 6" id="KW-0378">Hydrolase</keyword>
<sequence>MTSQEKPPNRSYRRRRGLGRTAALGIGISVALAALVAASVQMTSNAPAATLRIRGADMSFTLQEEAIGKKLTDNGRVAPIEKILASHGANYSRIRLWVNPQAGTSDLKSALTLARRANSARMQIMLDLHYSDSWADRTTQQTPAAWQNQNTQQLAATVKKYTRDVIAKFASQGTPVDIVQIGNEVIHGMMWPVGQVYPVGGEEWSGFTELLKAGVAGAKEGNPQDPPAIMIHTDTGGDAEESAYFFDQVKAHGVPFDLIGLSYYPFWHGSLDDLRNNLKSLSSRFGKDIIVAETGYPWTLSSGDDCPSVVTDIDALPDAAKYPPTPLGQADFFEALNLVLREVPGGHGVGYIVWEPGWLPGVNATPEVCNGHSNLTLFNWSGHGLPALTAFEPTGKSGR</sequence>